<dbReference type="EMBL" id="JABXYJ010000017">
    <property type="protein sequence ID" value="NVO79486.1"/>
    <property type="molecule type" value="Genomic_DNA"/>
</dbReference>
<dbReference type="Proteomes" id="UP000588051">
    <property type="component" value="Unassembled WGS sequence"/>
</dbReference>
<comment type="caution">
    <text evidence="1">The sequence shown here is derived from an EMBL/GenBank/DDBJ whole genome shotgun (WGS) entry which is preliminary data.</text>
</comment>
<dbReference type="RefSeq" id="WP_176805206.1">
    <property type="nucleotide sequence ID" value="NZ_JABXYJ010000017.1"/>
</dbReference>
<accession>A0A850QU07</accession>
<evidence type="ECO:0000313" key="2">
    <source>
        <dbReference type="Proteomes" id="UP000588051"/>
    </source>
</evidence>
<protein>
    <submittedName>
        <fullName evidence="1">Uncharacterized protein</fullName>
    </submittedName>
</protein>
<keyword evidence="2" id="KW-1185">Reference proteome</keyword>
<reference evidence="1 2" key="1">
    <citation type="submission" date="2020-06" db="EMBL/GenBank/DDBJ databases">
        <authorList>
            <person name="Qiu C."/>
            <person name="Liu Z."/>
        </authorList>
    </citation>
    <scope>NUCLEOTIDE SEQUENCE [LARGE SCALE GENOMIC DNA]</scope>
    <source>
        <strain evidence="1 2">EM 1</strain>
    </source>
</reference>
<evidence type="ECO:0000313" key="1">
    <source>
        <dbReference type="EMBL" id="NVO79486.1"/>
    </source>
</evidence>
<dbReference type="AlphaFoldDB" id="A0A850QU07"/>
<name>A0A850QU07_9BURK</name>
<organism evidence="1 2">
    <name type="scientific">Undibacterium oligocarboniphilum</name>
    <dbReference type="NCBI Taxonomy" id="666702"/>
    <lineage>
        <taxon>Bacteria</taxon>
        <taxon>Pseudomonadati</taxon>
        <taxon>Pseudomonadota</taxon>
        <taxon>Betaproteobacteria</taxon>
        <taxon>Burkholderiales</taxon>
        <taxon>Oxalobacteraceae</taxon>
        <taxon>Undibacterium</taxon>
    </lineage>
</organism>
<gene>
    <name evidence="1" type="ORF">HV832_16840</name>
</gene>
<sequence length="90" mass="10076">MLRKPTIPDVTPVVKEWYSKPGNECGGLFHIILDDGNNEQHWADELLEQAKASGDTDAIQLAELLAAMSPTQRLKLSKMNWLDDHSSDTE</sequence>
<proteinExistence type="predicted"/>